<comment type="caution">
    <text evidence="2">The sequence shown here is derived from an EMBL/GenBank/DDBJ whole genome shotgun (WGS) entry which is preliminary data.</text>
</comment>
<name>A0ABN9UXU1_9DINO</name>
<feature type="compositionally biased region" description="Low complexity" evidence="1">
    <location>
        <begin position="203"/>
        <end position="215"/>
    </location>
</feature>
<dbReference type="EMBL" id="CAUYUJ010016334">
    <property type="protein sequence ID" value="CAK0864138.1"/>
    <property type="molecule type" value="Genomic_DNA"/>
</dbReference>
<reference evidence="2" key="1">
    <citation type="submission" date="2023-10" db="EMBL/GenBank/DDBJ databases">
        <authorList>
            <person name="Chen Y."/>
            <person name="Shah S."/>
            <person name="Dougan E. K."/>
            <person name="Thang M."/>
            <person name="Chan C."/>
        </authorList>
    </citation>
    <scope>NUCLEOTIDE SEQUENCE [LARGE SCALE GENOMIC DNA]</scope>
</reference>
<evidence type="ECO:0000313" key="2">
    <source>
        <dbReference type="EMBL" id="CAK0864138.1"/>
    </source>
</evidence>
<dbReference type="Proteomes" id="UP001189429">
    <property type="component" value="Unassembled WGS sequence"/>
</dbReference>
<feature type="non-terminal residue" evidence="2">
    <location>
        <position position="304"/>
    </location>
</feature>
<accession>A0ABN9UXU1</accession>
<sequence length="304" mass="32585">MMATAKMSRDTFKKKQRHRHEFRDVRAAALAARLDREKTGGAPKGDARGRGLLNTWRRAAETKHDGHDQDFAGYLEGVHWQGGEAAVYTVGAEVPVWYFAVADVAVLAAASPALRASRFSSRPPSWTWPHAAGLVGVGLCSLLGQQLSVGYRHIRSALGALLIQTETAHAFALQALIFGHVGLQSVLGAVLVSEAPRARARPGRAADVSAWAPLRPSAPPRAPWPRGSSSEGPLARSWACGRSPPGPPRLRRRGCRGSRAWTRRTSSTRTGPDLQGVRSASRATPVLNLATPGAVRAVPLFAEE</sequence>
<evidence type="ECO:0008006" key="4">
    <source>
        <dbReference type="Google" id="ProtNLM"/>
    </source>
</evidence>
<proteinExistence type="predicted"/>
<organism evidence="2 3">
    <name type="scientific">Prorocentrum cordatum</name>
    <dbReference type="NCBI Taxonomy" id="2364126"/>
    <lineage>
        <taxon>Eukaryota</taxon>
        <taxon>Sar</taxon>
        <taxon>Alveolata</taxon>
        <taxon>Dinophyceae</taxon>
        <taxon>Prorocentrales</taxon>
        <taxon>Prorocentraceae</taxon>
        <taxon>Prorocentrum</taxon>
    </lineage>
</organism>
<evidence type="ECO:0000256" key="1">
    <source>
        <dbReference type="SAM" id="MobiDB-lite"/>
    </source>
</evidence>
<gene>
    <name evidence="2" type="ORF">PCOR1329_LOCUS52092</name>
</gene>
<keyword evidence="3" id="KW-1185">Reference proteome</keyword>
<feature type="compositionally biased region" description="Low complexity" evidence="1">
    <location>
        <begin position="257"/>
        <end position="270"/>
    </location>
</feature>
<evidence type="ECO:0000313" key="3">
    <source>
        <dbReference type="Proteomes" id="UP001189429"/>
    </source>
</evidence>
<feature type="region of interest" description="Disordered" evidence="1">
    <location>
        <begin position="202"/>
        <end position="279"/>
    </location>
</feature>
<protein>
    <recommendedName>
        <fullName evidence="4">Solute carrier family 40 protein</fullName>
    </recommendedName>
</protein>